<keyword evidence="1" id="KW-1133">Transmembrane helix</keyword>
<protein>
    <submittedName>
        <fullName evidence="2">Uncharacterized protein</fullName>
    </submittedName>
</protein>
<name>A0A2J6SWC0_9HELO</name>
<evidence type="ECO:0000256" key="1">
    <source>
        <dbReference type="SAM" id="Phobius"/>
    </source>
</evidence>
<dbReference type="RefSeq" id="XP_024731955.1">
    <property type="nucleotide sequence ID" value="XM_024888837.1"/>
</dbReference>
<evidence type="ECO:0000313" key="2">
    <source>
        <dbReference type="EMBL" id="PMD55051.1"/>
    </source>
</evidence>
<sequence length="164" mass="18391">MCTSCSRSAPCTSSHLVLTRLSSSTTGRCLAVPFPDCTPLACACCRRGRPILLPAERPWGRFTFQPGLTSQWLAWRLNSTAAPPIQLTKCPQTFPANWRRDVQRVHGSWFMVHGAWCTVHGARFTVHGSRFMVYGLGFGLWFMVQVLVYGLGVGLWFSCWHRGL</sequence>
<dbReference type="AlphaFoldDB" id="A0A2J6SWC0"/>
<gene>
    <name evidence="2" type="ORF">K444DRAFT_96063</name>
</gene>
<feature type="transmembrane region" description="Helical" evidence="1">
    <location>
        <begin position="131"/>
        <end position="157"/>
    </location>
</feature>
<dbReference type="GeneID" id="36596913"/>
<dbReference type="Proteomes" id="UP000235371">
    <property type="component" value="Unassembled WGS sequence"/>
</dbReference>
<reference evidence="2 3" key="1">
    <citation type="submission" date="2016-04" db="EMBL/GenBank/DDBJ databases">
        <title>A degradative enzymes factory behind the ericoid mycorrhizal symbiosis.</title>
        <authorList>
            <consortium name="DOE Joint Genome Institute"/>
            <person name="Martino E."/>
            <person name="Morin E."/>
            <person name="Grelet G."/>
            <person name="Kuo A."/>
            <person name="Kohler A."/>
            <person name="Daghino S."/>
            <person name="Barry K."/>
            <person name="Choi C."/>
            <person name="Cichocki N."/>
            <person name="Clum A."/>
            <person name="Copeland A."/>
            <person name="Hainaut M."/>
            <person name="Haridas S."/>
            <person name="Labutti K."/>
            <person name="Lindquist E."/>
            <person name="Lipzen A."/>
            <person name="Khouja H.-R."/>
            <person name="Murat C."/>
            <person name="Ohm R."/>
            <person name="Olson A."/>
            <person name="Spatafora J."/>
            <person name="Veneault-Fourrey C."/>
            <person name="Henrissat B."/>
            <person name="Grigoriev I."/>
            <person name="Martin F."/>
            <person name="Perotto S."/>
        </authorList>
    </citation>
    <scope>NUCLEOTIDE SEQUENCE [LARGE SCALE GENOMIC DNA]</scope>
    <source>
        <strain evidence="2 3">E</strain>
    </source>
</reference>
<proteinExistence type="predicted"/>
<dbReference type="OrthoDB" id="5588473at2759"/>
<keyword evidence="3" id="KW-1185">Reference proteome</keyword>
<evidence type="ECO:0000313" key="3">
    <source>
        <dbReference type="Proteomes" id="UP000235371"/>
    </source>
</evidence>
<keyword evidence="1" id="KW-0812">Transmembrane</keyword>
<keyword evidence="1" id="KW-0472">Membrane</keyword>
<organism evidence="2 3">
    <name type="scientific">Hyaloscypha bicolor E</name>
    <dbReference type="NCBI Taxonomy" id="1095630"/>
    <lineage>
        <taxon>Eukaryota</taxon>
        <taxon>Fungi</taxon>
        <taxon>Dikarya</taxon>
        <taxon>Ascomycota</taxon>
        <taxon>Pezizomycotina</taxon>
        <taxon>Leotiomycetes</taxon>
        <taxon>Helotiales</taxon>
        <taxon>Hyaloscyphaceae</taxon>
        <taxon>Hyaloscypha</taxon>
        <taxon>Hyaloscypha bicolor</taxon>
    </lineage>
</organism>
<dbReference type="EMBL" id="KZ613856">
    <property type="protein sequence ID" value="PMD55051.1"/>
    <property type="molecule type" value="Genomic_DNA"/>
</dbReference>
<dbReference type="InParanoid" id="A0A2J6SWC0"/>
<accession>A0A2J6SWC0</accession>